<name>A0A3S3MY19_9MAGN</name>
<sequence>MALPPNSPFRGVAAAIPQPAPEEDIDELKEYITGLTLYNSQGPSILYRDPNNDQDIVEAVYRWDERPYQEIFRTGFRPRDRNSTSFEDYYNLEWHVNGGGAPADTSPADGSVFVSTTRSASWRPRVTTDTILYRYEIFALGGIDTVLTLREHNDYPNQQEIAFVGGISPQYIRTARPYAVVVSPESQFPIYVPYDDRIYRNGRFNPNPTSSNEGQTTQEFMNRLRNVRCGENMINLVFTRQQHRIEKRETEKDTTTPLVEEKYVEPICGVGHYIECAFNFSNSEEAYLFIADQCLQINYAPGTTNDKIIKGPMSIGDGLPYLKDTIFANGIDAAFTSSRENEAYLFRNNIYALINFVEDGGRIIQGPKRIHR</sequence>
<keyword evidence="3" id="KW-1185">Reference proteome</keyword>
<gene>
    <name evidence="2" type="ORF">CKAN_01345900</name>
</gene>
<dbReference type="OrthoDB" id="753881at2759"/>
<dbReference type="Gene3D" id="3.90.210.10">
    <property type="entry name" value="Heat-Labile Enterotoxin, subunit A"/>
    <property type="match status" value="1"/>
</dbReference>
<dbReference type="EMBL" id="QPKB01000005">
    <property type="protein sequence ID" value="RWR84636.1"/>
    <property type="molecule type" value="Genomic_DNA"/>
</dbReference>
<dbReference type="InterPro" id="IPR036375">
    <property type="entry name" value="Hemopexin-like_dom_sf"/>
</dbReference>
<feature type="domain" description="Pierisin-like" evidence="1">
    <location>
        <begin position="60"/>
        <end position="179"/>
    </location>
</feature>
<organism evidence="2 3">
    <name type="scientific">Cinnamomum micranthum f. kanehirae</name>
    <dbReference type="NCBI Taxonomy" id="337451"/>
    <lineage>
        <taxon>Eukaryota</taxon>
        <taxon>Viridiplantae</taxon>
        <taxon>Streptophyta</taxon>
        <taxon>Embryophyta</taxon>
        <taxon>Tracheophyta</taxon>
        <taxon>Spermatophyta</taxon>
        <taxon>Magnoliopsida</taxon>
        <taxon>Magnoliidae</taxon>
        <taxon>Laurales</taxon>
        <taxon>Lauraceae</taxon>
        <taxon>Cinnamomum</taxon>
    </lineage>
</organism>
<protein>
    <submittedName>
        <fullName evidence="2">Albumin-2 protein</fullName>
    </submittedName>
</protein>
<evidence type="ECO:0000259" key="1">
    <source>
        <dbReference type="Pfam" id="PF22596"/>
    </source>
</evidence>
<dbReference type="Pfam" id="PF22596">
    <property type="entry name" value="Scabin-like"/>
    <property type="match status" value="1"/>
</dbReference>
<dbReference type="SUPFAM" id="SSF56399">
    <property type="entry name" value="ADP-ribosylation"/>
    <property type="match status" value="1"/>
</dbReference>
<dbReference type="AlphaFoldDB" id="A0A3S3MY19"/>
<reference evidence="2 3" key="1">
    <citation type="journal article" date="2019" name="Nat. Plants">
        <title>Stout camphor tree genome fills gaps in understanding of flowering plant genome evolution.</title>
        <authorList>
            <person name="Chaw S.M."/>
            <person name="Liu Y.C."/>
            <person name="Wu Y.W."/>
            <person name="Wang H.Y."/>
            <person name="Lin C.I."/>
            <person name="Wu C.S."/>
            <person name="Ke H.M."/>
            <person name="Chang L.Y."/>
            <person name="Hsu C.Y."/>
            <person name="Yang H.T."/>
            <person name="Sudianto E."/>
            <person name="Hsu M.H."/>
            <person name="Wu K.P."/>
            <person name="Wang L.N."/>
            <person name="Leebens-Mack J.H."/>
            <person name="Tsai I.J."/>
        </authorList>
    </citation>
    <scope>NUCLEOTIDE SEQUENCE [LARGE SCALE GENOMIC DNA]</scope>
    <source>
        <strain evidence="3">cv. Chaw 1501</strain>
        <tissue evidence="2">Young leaves</tissue>
    </source>
</reference>
<dbReference type="Gene3D" id="2.110.10.10">
    <property type="entry name" value="Hemopexin-like domain"/>
    <property type="match status" value="1"/>
</dbReference>
<evidence type="ECO:0000313" key="3">
    <source>
        <dbReference type="Proteomes" id="UP000283530"/>
    </source>
</evidence>
<accession>A0A3S3MY19</accession>
<dbReference type="InterPro" id="IPR054695">
    <property type="entry name" value="Pierisin-like_dom"/>
</dbReference>
<evidence type="ECO:0000313" key="2">
    <source>
        <dbReference type="EMBL" id="RWR84636.1"/>
    </source>
</evidence>
<dbReference type="STRING" id="337451.A0A3S3MY19"/>
<proteinExistence type="predicted"/>
<comment type="caution">
    <text evidence="2">The sequence shown here is derived from an EMBL/GenBank/DDBJ whole genome shotgun (WGS) entry which is preliminary data.</text>
</comment>
<dbReference type="Proteomes" id="UP000283530">
    <property type="component" value="Unassembled WGS sequence"/>
</dbReference>
<dbReference type="SUPFAM" id="SSF50923">
    <property type="entry name" value="Hemopexin-like domain"/>
    <property type="match status" value="1"/>
</dbReference>